<dbReference type="FunFam" id="3.40.50.720:FF:000047">
    <property type="entry name" value="NADP-dependent L-serine/L-allo-threonine dehydrogenase"/>
    <property type="match status" value="1"/>
</dbReference>
<reference evidence="5 6" key="1">
    <citation type="submission" date="2021-05" db="EMBL/GenBank/DDBJ databases">
        <title>Novel species in genus Arthrobacter.</title>
        <authorList>
            <person name="Zhang G."/>
        </authorList>
    </citation>
    <scope>NUCLEOTIDE SEQUENCE [LARGE SCALE GENOMIC DNA]</scope>
    <source>
        <strain evidence="6">zg-ZUI227</strain>
    </source>
</reference>
<dbReference type="SUPFAM" id="SSF51735">
    <property type="entry name" value="NAD(P)-binding Rossmann-fold domains"/>
    <property type="match status" value="1"/>
</dbReference>
<dbReference type="PRINTS" id="PR00081">
    <property type="entry name" value="GDHRDH"/>
</dbReference>
<dbReference type="PRINTS" id="PR00080">
    <property type="entry name" value="SDRFAMILY"/>
</dbReference>
<evidence type="ECO:0000256" key="1">
    <source>
        <dbReference type="ARBA" id="ARBA00006484"/>
    </source>
</evidence>
<dbReference type="AlphaFoldDB" id="A0A975M2Z6"/>
<dbReference type="InterPro" id="IPR036291">
    <property type="entry name" value="NAD(P)-bd_dom_sf"/>
</dbReference>
<comment type="similarity">
    <text evidence="1 3">Belongs to the short-chain dehydrogenases/reductases (SDR) family.</text>
</comment>
<name>A0A975M2Z6_9MICC</name>
<proteinExistence type="inferred from homology"/>
<dbReference type="Gene3D" id="3.40.50.720">
    <property type="entry name" value="NAD(P)-binding Rossmann-like Domain"/>
    <property type="match status" value="1"/>
</dbReference>
<protein>
    <submittedName>
        <fullName evidence="5">SDR family oxidoreductase</fullName>
    </submittedName>
</protein>
<organism evidence="5 6">
    <name type="scientific">Arthrobacter jiangjiafuii</name>
    <dbReference type="NCBI Taxonomy" id="2817475"/>
    <lineage>
        <taxon>Bacteria</taxon>
        <taxon>Bacillati</taxon>
        <taxon>Actinomycetota</taxon>
        <taxon>Actinomycetes</taxon>
        <taxon>Micrococcales</taxon>
        <taxon>Micrococcaceae</taxon>
        <taxon>Arthrobacter</taxon>
    </lineage>
</organism>
<gene>
    <name evidence="5" type="ORF">KKR91_10795</name>
</gene>
<evidence type="ECO:0000313" key="6">
    <source>
        <dbReference type="Proteomes" id="UP000676885"/>
    </source>
</evidence>
<dbReference type="PANTHER" id="PTHR42901:SF1">
    <property type="entry name" value="ALCOHOL DEHYDROGENASE"/>
    <property type="match status" value="1"/>
</dbReference>
<evidence type="ECO:0000313" key="5">
    <source>
        <dbReference type="EMBL" id="QWC09013.1"/>
    </source>
</evidence>
<dbReference type="PANTHER" id="PTHR42901">
    <property type="entry name" value="ALCOHOL DEHYDROGENASE"/>
    <property type="match status" value="1"/>
</dbReference>
<dbReference type="Proteomes" id="UP000676885">
    <property type="component" value="Chromosome"/>
</dbReference>
<feature type="region of interest" description="Disordered" evidence="4">
    <location>
        <begin position="1"/>
        <end position="22"/>
    </location>
</feature>
<dbReference type="InterPro" id="IPR002347">
    <property type="entry name" value="SDR_fam"/>
</dbReference>
<evidence type="ECO:0000256" key="4">
    <source>
        <dbReference type="SAM" id="MobiDB-lite"/>
    </source>
</evidence>
<feature type="compositionally biased region" description="Low complexity" evidence="4">
    <location>
        <begin position="1"/>
        <end position="13"/>
    </location>
</feature>
<keyword evidence="2" id="KW-0560">Oxidoreductase</keyword>
<evidence type="ECO:0000256" key="3">
    <source>
        <dbReference type="RuleBase" id="RU000363"/>
    </source>
</evidence>
<dbReference type="EMBL" id="CP076022">
    <property type="protein sequence ID" value="QWC09013.1"/>
    <property type="molecule type" value="Genomic_DNA"/>
</dbReference>
<evidence type="ECO:0000256" key="2">
    <source>
        <dbReference type="ARBA" id="ARBA00023002"/>
    </source>
</evidence>
<dbReference type="KEGG" id="ajg:KKR91_10795"/>
<sequence>MTSPVPSESLSSSATRPKRAVVTGASSGIGAATVRALRASGWDVVAVARRGGRLQALAAETGAQPVTADVTDGGSVERMAAEVLATGGVDALVNNAGGAWGVDSVGDGKLSDWEAMYDVNVLGALRVTQAFLPALRDSGRGSILMLTSTAALAPYEGGAGYCAAKAAEQALAGTLRLEEAENNVRVIEILPGMVKTEEFSLNRLGDKDAAEKVYAGVEQPLTAEDVADVMAYSLNLPHHVNLDRVVLRPVAQAATHKVIRRPLG</sequence>
<dbReference type="GO" id="GO:0016616">
    <property type="term" value="F:oxidoreductase activity, acting on the CH-OH group of donors, NAD or NADP as acceptor"/>
    <property type="evidence" value="ECO:0007669"/>
    <property type="project" value="UniProtKB-ARBA"/>
</dbReference>
<dbReference type="Pfam" id="PF00106">
    <property type="entry name" value="adh_short"/>
    <property type="match status" value="1"/>
</dbReference>
<accession>A0A975M2Z6</accession>
<keyword evidence="6" id="KW-1185">Reference proteome</keyword>
<dbReference type="RefSeq" id="WP_210229447.1">
    <property type="nucleotide sequence ID" value="NZ_CP076022.1"/>
</dbReference>